<dbReference type="InterPro" id="IPR050301">
    <property type="entry name" value="NTE"/>
</dbReference>
<feature type="active site" description="Nucleophile" evidence="4">
    <location>
        <position position="40"/>
    </location>
</feature>
<reference evidence="6 7" key="1">
    <citation type="submission" date="2016-08" db="EMBL/GenBank/DDBJ databases">
        <title>Complete Genome Sequence Of The Indigo Reducing Clostridium isatidis DSM15098.</title>
        <authorList>
            <person name="Little G.T."/>
            <person name="Minton N.P."/>
        </authorList>
    </citation>
    <scope>NUCLEOTIDE SEQUENCE [LARGE SCALE GENOMIC DNA]</scope>
    <source>
        <strain evidence="6 7">DSM 15098</strain>
    </source>
</reference>
<dbReference type="PANTHER" id="PTHR14226:SF29">
    <property type="entry name" value="NEUROPATHY TARGET ESTERASE SWS"/>
    <property type="match status" value="1"/>
</dbReference>
<evidence type="ECO:0000256" key="4">
    <source>
        <dbReference type="PROSITE-ProRule" id="PRU01161"/>
    </source>
</evidence>
<dbReference type="Gene3D" id="3.40.1090.10">
    <property type="entry name" value="Cytosolic phospholipase A2 catalytic domain"/>
    <property type="match status" value="1"/>
</dbReference>
<keyword evidence="2 4" id="KW-0442">Lipid degradation</keyword>
<dbReference type="CDD" id="cd07209">
    <property type="entry name" value="Pat_hypo_Ecoli_Z1214_like"/>
    <property type="match status" value="1"/>
</dbReference>
<dbReference type="EMBL" id="CP016786">
    <property type="protein sequence ID" value="ASW43200.1"/>
    <property type="molecule type" value="Genomic_DNA"/>
</dbReference>
<gene>
    <name evidence="6" type="ORF">BEN51_06815</name>
</gene>
<dbReference type="InterPro" id="IPR016035">
    <property type="entry name" value="Acyl_Trfase/lysoPLipase"/>
</dbReference>
<feature type="short sequence motif" description="GXGXXG" evidence="4">
    <location>
        <begin position="9"/>
        <end position="14"/>
    </location>
</feature>
<evidence type="ECO:0000256" key="2">
    <source>
        <dbReference type="ARBA" id="ARBA00022963"/>
    </source>
</evidence>
<dbReference type="PANTHER" id="PTHR14226">
    <property type="entry name" value="NEUROPATHY TARGET ESTERASE/SWISS CHEESE D.MELANOGASTER"/>
    <property type="match status" value="1"/>
</dbReference>
<keyword evidence="7" id="KW-1185">Reference proteome</keyword>
<keyword evidence="1 4" id="KW-0378">Hydrolase</keyword>
<evidence type="ECO:0000256" key="3">
    <source>
        <dbReference type="ARBA" id="ARBA00023098"/>
    </source>
</evidence>
<dbReference type="OrthoDB" id="9770965at2"/>
<dbReference type="KEGG" id="cia:BEN51_06815"/>
<evidence type="ECO:0000313" key="7">
    <source>
        <dbReference type="Proteomes" id="UP000264883"/>
    </source>
</evidence>
<organism evidence="6 7">
    <name type="scientific">Clostridium isatidis</name>
    <dbReference type="NCBI Taxonomy" id="182773"/>
    <lineage>
        <taxon>Bacteria</taxon>
        <taxon>Bacillati</taxon>
        <taxon>Bacillota</taxon>
        <taxon>Clostridia</taxon>
        <taxon>Eubacteriales</taxon>
        <taxon>Clostridiaceae</taxon>
        <taxon>Clostridium</taxon>
    </lineage>
</organism>
<evidence type="ECO:0000256" key="1">
    <source>
        <dbReference type="ARBA" id="ARBA00022801"/>
    </source>
</evidence>
<feature type="domain" description="PNPLA" evidence="5">
    <location>
        <begin position="5"/>
        <end position="196"/>
    </location>
</feature>
<name>A0A343JCE2_9CLOT</name>
<evidence type="ECO:0000313" key="6">
    <source>
        <dbReference type="EMBL" id="ASW43200.1"/>
    </source>
</evidence>
<accession>A0A343JCE2</accession>
<feature type="active site" description="Proton acceptor" evidence="4">
    <location>
        <position position="183"/>
    </location>
</feature>
<feature type="short sequence motif" description="GXSXG" evidence="4">
    <location>
        <begin position="38"/>
        <end position="42"/>
    </location>
</feature>
<keyword evidence="3 4" id="KW-0443">Lipid metabolism</keyword>
<sequence length="297" mass="33261">MKIGLVLAGGGGKGAYELGVWKALVYLGLDKYINYFSGTSIGAFNAALFAQGDTEIAEYIWNNITIDTIVPYSKFELFTRGVGLFIGGKNLAISKKYITQKMNEKSASNDAVKEIANNYIDVDKIRKNKRICYAACTELPDFKIRYFKVNEYSSTMAKEIILASASLPLIFDPTEINGFKYVDGAICDNVPIQPIYGEGCDIIIVVTLSKEEKIDKSLYPNTKIIEICPKNLNDGVINGTLNLDEEKKKSRIKEGYEDTISLLEPIMEIAKYKIISEEKEKNPKLYKIYSLAKNIMK</sequence>
<dbReference type="GO" id="GO:0016042">
    <property type="term" value="P:lipid catabolic process"/>
    <property type="evidence" value="ECO:0007669"/>
    <property type="project" value="UniProtKB-UniRule"/>
</dbReference>
<proteinExistence type="predicted"/>
<protein>
    <submittedName>
        <fullName evidence="6">Phospholipase</fullName>
    </submittedName>
</protein>
<dbReference type="SUPFAM" id="SSF52151">
    <property type="entry name" value="FabD/lysophospholipase-like"/>
    <property type="match status" value="1"/>
</dbReference>
<dbReference type="GO" id="GO:0016787">
    <property type="term" value="F:hydrolase activity"/>
    <property type="evidence" value="ECO:0007669"/>
    <property type="project" value="UniProtKB-UniRule"/>
</dbReference>
<dbReference type="InterPro" id="IPR002641">
    <property type="entry name" value="PNPLA_dom"/>
</dbReference>
<dbReference type="PROSITE" id="PS51635">
    <property type="entry name" value="PNPLA"/>
    <property type="match status" value="1"/>
</dbReference>
<dbReference type="Pfam" id="PF01734">
    <property type="entry name" value="Patatin"/>
    <property type="match status" value="1"/>
</dbReference>
<dbReference type="Proteomes" id="UP000264883">
    <property type="component" value="Chromosome"/>
</dbReference>
<dbReference type="AlphaFoldDB" id="A0A343JCE2"/>
<feature type="short sequence motif" description="DGA/G" evidence="4">
    <location>
        <begin position="183"/>
        <end position="185"/>
    </location>
</feature>
<evidence type="ECO:0000259" key="5">
    <source>
        <dbReference type="PROSITE" id="PS51635"/>
    </source>
</evidence>
<dbReference type="RefSeq" id="WP_119865337.1">
    <property type="nucleotide sequence ID" value="NZ_CP016786.1"/>
</dbReference>